<dbReference type="SUPFAM" id="SSF140453">
    <property type="entry name" value="EsxAB dimer-like"/>
    <property type="match status" value="1"/>
</dbReference>
<dbReference type="InterPro" id="IPR010310">
    <property type="entry name" value="T7SS_ESAT-6-like"/>
</dbReference>
<dbReference type="Proteomes" id="UP001458415">
    <property type="component" value="Unassembled WGS sequence"/>
</dbReference>
<dbReference type="RefSeq" id="WP_086725817.1">
    <property type="nucleotide sequence ID" value="NZ_MUBM01000103.1"/>
</dbReference>
<reference evidence="2 3" key="1">
    <citation type="submission" date="2024-06" db="EMBL/GenBank/DDBJ databases">
        <title>The Natural Products Discovery Center: Release of the First 8490 Sequenced Strains for Exploring Actinobacteria Biosynthetic Diversity.</title>
        <authorList>
            <person name="Kalkreuter E."/>
            <person name="Kautsar S.A."/>
            <person name="Yang D."/>
            <person name="Bader C.D."/>
            <person name="Teijaro C.N."/>
            <person name="Fluegel L."/>
            <person name="Davis C.M."/>
            <person name="Simpson J.R."/>
            <person name="Lauterbach L."/>
            <person name="Steele A.D."/>
            <person name="Gui C."/>
            <person name="Meng S."/>
            <person name="Li G."/>
            <person name="Viehrig K."/>
            <person name="Ye F."/>
            <person name="Su P."/>
            <person name="Kiefer A.F."/>
            <person name="Nichols A."/>
            <person name="Cepeda A.J."/>
            <person name="Yan W."/>
            <person name="Fan B."/>
            <person name="Jiang Y."/>
            <person name="Adhikari A."/>
            <person name="Zheng C.-J."/>
            <person name="Schuster L."/>
            <person name="Cowan T.M."/>
            <person name="Smanski M.J."/>
            <person name="Chevrette M.G."/>
            <person name="De Carvalho L.P.S."/>
            <person name="Shen B."/>
        </authorList>
    </citation>
    <scope>NUCLEOTIDE SEQUENCE [LARGE SCALE GENOMIC DNA]</scope>
    <source>
        <strain evidence="2 3">NPDC000634</strain>
    </source>
</reference>
<proteinExistence type="predicted"/>
<evidence type="ECO:0000256" key="1">
    <source>
        <dbReference type="SAM" id="MobiDB-lite"/>
    </source>
</evidence>
<dbReference type="EMBL" id="JBEPCU010000008">
    <property type="protein sequence ID" value="MER6975739.1"/>
    <property type="molecule type" value="Genomic_DNA"/>
</dbReference>
<evidence type="ECO:0000313" key="3">
    <source>
        <dbReference type="Proteomes" id="UP001458415"/>
    </source>
</evidence>
<evidence type="ECO:0000313" key="2">
    <source>
        <dbReference type="EMBL" id="MER6975739.1"/>
    </source>
</evidence>
<name>A0ABV1VUY7_9ACTN</name>
<dbReference type="InterPro" id="IPR036689">
    <property type="entry name" value="ESAT-6-like_sf"/>
</dbReference>
<dbReference type="Gene3D" id="1.10.287.1060">
    <property type="entry name" value="ESAT-6-like"/>
    <property type="match status" value="1"/>
</dbReference>
<dbReference type="Pfam" id="PF06013">
    <property type="entry name" value="WXG100"/>
    <property type="match status" value="1"/>
</dbReference>
<comment type="caution">
    <text evidence="2">The sequence shown here is derived from an EMBL/GenBank/DDBJ whole genome shotgun (WGS) entry which is preliminary data.</text>
</comment>
<protein>
    <submittedName>
        <fullName evidence="2">WXG100 family type VII secretion target</fullName>
    </submittedName>
</protein>
<keyword evidence="3" id="KW-1185">Reference proteome</keyword>
<feature type="region of interest" description="Disordered" evidence="1">
    <location>
        <begin position="115"/>
        <end position="143"/>
    </location>
</feature>
<organism evidence="2 3">
    <name type="scientific">Streptomyces carpinensis</name>
    <dbReference type="NCBI Taxonomy" id="66369"/>
    <lineage>
        <taxon>Bacteria</taxon>
        <taxon>Bacillati</taxon>
        <taxon>Actinomycetota</taxon>
        <taxon>Actinomycetes</taxon>
        <taxon>Kitasatosporales</taxon>
        <taxon>Streptomycetaceae</taxon>
        <taxon>Streptomyces</taxon>
    </lineage>
</organism>
<feature type="region of interest" description="Disordered" evidence="1">
    <location>
        <begin position="1"/>
        <end position="20"/>
    </location>
</feature>
<accession>A0ABV1VUY7</accession>
<sequence>MGVPDTGADEKGGPDLRVSSKGLTKLAGDLGDMQDHLDKQVKRMDAIVDRIEAGWRGPAATAYREFHRAAAEDAVRIREVLKLLEEAVRLSRDGFSEHDLDVLEQIQRVQVDLSTEVDKLSTPNPEAGTGGAPPPPRSSLDLF</sequence>
<gene>
    <name evidence="2" type="ORF">ABT317_01355</name>
</gene>